<dbReference type="AlphaFoldDB" id="A0A5C1AEX4"/>
<organism evidence="7 8">
    <name type="scientific">Limnoglobus roseus</name>
    <dbReference type="NCBI Taxonomy" id="2598579"/>
    <lineage>
        <taxon>Bacteria</taxon>
        <taxon>Pseudomonadati</taxon>
        <taxon>Planctomycetota</taxon>
        <taxon>Planctomycetia</taxon>
        <taxon>Gemmatales</taxon>
        <taxon>Gemmataceae</taxon>
        <taxon>Limnoglobus</taxon>
    </lineage>
</organism>
<evidence type="ECO:0000256" key="4">
    <source>
        <dbReference type="PROSITE-ProRule" id="PRU10141"/>
    </source>
</evidence>
<name>A0A5C1AEX4_9BACT</name>
<keyword evidence="1 3" id="KW-0853">WD repeat</keyword>
<dbReference type="PRINTS" id="PR00320">
    <property type="entry name" value="GPROTEINBRPT"/>
</dbReference>
<feature type="binding site" evidence="4">
    <location>
        <position position="170"/>
    </location>
    <ligand>
        <name>ATP</name>
        <dbReference type="ChEBI" id="CHEBI:30616"/>
    </ligand>
</feature>
<feature type="repeat" description="WD" evidence="3">
    <location>
        <begin position="791"/>
        <end position="826"/>
    </location>
</feature>
<dbReference type="OrthoDB" id="6111975at2"/>
<dbReference type="GO" id="GO:0004674">
    <property type="term" value="F:protein serine/threonine kinase activity"/>
    <property type="evidence" value="ECO:0007669"/>
    <property type="project" value="UniProtKB-KW"/>
</dbReference>
<dbReference type="PROSITE" id="PS50294">
    <property type="entry name" value="WD_REPEATS_REGION"/>
    <property type="match status" value="3"/>
</dbReference>
<evidence type="ECO:0000313" key="8">
    <source>
        <dbReference type="Proteomes" id="UP000324974"/>
    </source>
</evidence>
<dbReference type="InterPro" id="IPR001680">
    <property type="entry name" value="WD40_rpt"/>
</dbReference>
<dbReference type="InterPro" id="IPR020472">
    <property type="entry name" value="WD40_PAC1"/>
</dbReference>
<reference evidence="8" key="1">
    <citation type="submission" date="2019-08" db="EMBL/GenBank/DDBJ databases">
        <title>Limnoglobus roseus gen. nov., sp. nov., a novel freshwater planctomycete with a giant genome from the family Gemmataceae.</title>
        <authorList>
            <person name="Kulichevskaya I.S."/>
            <person name="Naumoff D.G."/>
            <person name="Miroshnikov K."/>
            <person name="Ivanova A."/>
            <person name="Philippov D.A."/>
            <person name="Hakobyan A."/>
            <person name="Rijpstra I.C."/>
            <person name="Sinninghe Damste J.S."/>
            <person name="Liesack W."/>
            <person name="Dedysh S.N."/>
        </authorList>
    </citation>
    <scope>NUCLEOTIDE SEQUENCE [LARGE SCALE GENOMIC DNA]</scope>
    <source>
        <strain evidence="8">PX52</strain>
    </source>
</reference>
<protein>
    <submittedName>
        <fullName evidence="7">Serine/threonine protein kinase</fullName>
    </submittedName>
</protein>
<keyword evidence="4" id="KW-0067">ATP-binding</keyword>
<dbReference type="InterPro" id="IPR050505">
    <property type="entry name" value="WDR55/POC1"/>
</dbReference>
<dbReference type="Proteomes" id="UP000324974">
    <property type="component" value="Chromosome"/>
</dbReference>
<keyword evidence="2" id="KW-0677">Repeat</keyword>
<dbReference type="SMART" id="SM00220">
    <property type="entry name" value="S_TKc"/>
    <property type="match status" value="1"/>
</dbReference>
<dbReference type="CDD" id="cd00200">
    <property type="entry name" value="WD40"/>
    <property type="match status" value="1"/>
</dbReference>
<evidence type="ECO:0000256" key="5">
    <source>
        <dbReference type="SAM" id="MobiDB-lite"/>
    </source>
</evidence>
<evidence type="ECO:0000313" key="7">
    <source>
        <dbReference type="EMBL" id="QEL16262.1"/>
    </source>
</evidence>
<evidence type="ECO:0000259" key="6">
    <source>
        <dbReference type="PROSITE" id="PS50011"/>
    </source>
</evidence>
<dbReference type="Gene3D" id="3.30.200.20">
    <property type="entry name" value="Phosphorylase Kinase, domain 1"/>
    <property type="match status" value="1"/>
</dbReference>
<keyword evidence="8" id="KW-1185">Reference proteome</keyword>
<feature type="domain" description="Protein kinase" evidence="6">
    <location>
        <begin position="141"/>
        <end position="419"/>
    </location>
</feature>
<dbReference type="PROSITE" id="PS00678">
    <property type="entry name" value="WD_REPEATS_1"/>
    <property type="match status" value="4"/>
</dbReference>
<dbReference type="Gene3D" id="2.130.10.10">
    <property type="entry name" value="YVTN repeat-like/Quinoprotein amine dehydrogenase"/>
    <property type="match status" value="2"/>
</dbReference>
<feature type="repeat" description="WD" evidence="3">
    <location>
        <begin position="756"/>
        <end position="790"/>
    </location>
</feature>
<dbReference type="SMART" id="SM00320">
    <property type="entry name" value="WD40"/>
    <property type="match status" value="7"/>
</dbReference>
<dbReference type="InterPro" id="IPR000719">
    <property type="entry name" value="Prot_kinase_dom"/>
</dbReference>
<evidence type="ECO:0000256" key="3">
    <source>
        <dbReference type="PROSITE-ProRule" id="PRU00221"/>
    </source>
</evidence>
<dbReference type="InterPro" id="IPR036322">
    <property type="entry name" value="WD40_repeat_dom_sf"/>
</dbReference>
<feature type="compositionally biased region" description="Polar residues" evidence="5">
    <location>
        <begin position="96"/>
        <end position="108"/>
    </location>
</feature>
<dbReference type="InterPro" id="IPR015943">
    <property type="entry name" value="WD40/YVTN_repeat-like_dom_sf"/>
</dbReference>
<dbReference type="Pfam" id="PF00400">
    <property type="entry name" value="WD40"/>
    <property type="match status" value="5"/>
</dbReference>
<dbReference type="SUPFAM" id="SSF50978">
    <property type="entry name" value="WD40 repeat-like"/>
    <property type="match status" value="1"/>
</dbReference>
<dbReference type="InterPro" id="IPR017441">
    <property type="entry name" value="Protein_kinase_ATP_BS"/>
</dbReference>
<dbReference type="PANTHER" id="PTHR44019">
    <property type="entry name" value="WD REPEAT-CONTAINING PROTEIN 55"/>
    <property type="match status" value="1"/>
</dbReference>
<dbReference type="KEGG" id="lrs:PX52LOC_03202"/>
<dbReference type="PROSITE" id="PS00107">
    <property type="entry name" value="PROTEIN_KINASE_ATP"/>
    <property type="match status" value="1"/>
</dbReference>
<feature type="repeat" description="WD" evidence="3">
    <location>
        <begin position="623"/>
        <end position="664"/>
    </location>
</feature>
<feature type="compositionally biased region" description="Pro residues" evidence="5">
    <location>
        <begin position="112"/>
        <end position="122"/>
    </location>
</feature>
<dbReference type="InterPro" id="IPR019775">
    <property type="entry name" value="WD40_repeat_CS"/>
</dbReference>
<dbReference type="PANTHER" id="PTHR44019:SF8">
    <property type="entry name" value="POC1 CENTRIOLAR PROTEIN HOMOLOG"/>
    <property type="match status" value="1"/>
</dbReference>
<dbReference type="PROSITE" id="PS50082">
    <property type="entry name" value="WD_REPEATS_2"/>
    <property type="match status" value="5"/>
</dbReference>
<keyword evidence="7" id="KW-0418">Kinase</keyword>
<keyword evidence="4" id="KW-0547">Nucleotide-binding</keyword>
<gene>
    <name evidence="7" type="ORF">PX52LOC_03202</name>
</gene>
<dbReference type="Pfam" id="PF00069">
    <property type="entry name" value="Pkinase"/>
    <property type="match status" value="1"/>
</dbReference>
<dbReference type="SUPFAM" id="SSF56112">
    <property type="entry name" value="Protein kinase-like (PK-like)"/>
    <property type="match status" value="1"/>
</dbReference>
<keyword evidence="7" id="KW-0808">Transferase</keyword>
<dbReference type="RefSeq" id="WP_149111014.1">
    <property type="nucleotide sequence ID" value="NZ_CP042425.1"/>
</dbReference>
<keyword evidence="7" id="KW-0723">Serine/threonine-protein kinase</keyword>
<evidence type="ECO:0000256" key="1">
    <source>
        <dbReference type="ARBA" id="ARBA00022574"/>
    </source>
</evidence>
<feature type="repeat" description="WD" evidence="3">
    <location>
        <begin position="709"/>
        <end position="750"/>
    </location>
</feature>
<evidence type="ECO:0000256" key="2">
    <source>
        <dbReference type="ARBA" id="ARBA00022737"/>
    </source>
</evidence>
<dbReference type="InterPro" id="IPR011009">
    <property type="entry name" value="Kinase-like_dom_sf"/>
</dbReference>
<proteinExistence type="predicted"/>
<dbReference type="PROSITE" id="PS50011">
    <property type="entry name" value="PROTEIN_KINASE_DOM"/>
    <property type="match status" value="1"/>
</dbReference>
<sequence>MPVPLCPAPAQLEALVLGRLTETVADDLERHVSTCQRCGQKLQSLAGEDALLRALRQPLPREDSRRRAAVSAVIAAAKKLRPKLDTATPTLPYDPGSTQEYDPGSTQEFRPEPPTTPAVPNPFPFLRPPQADGEIGRLGPYRVLAVLGAGGMGVVFRAEDAHLRRLVALKVIKAKGDSSPRAREQFLAEARALARLEHDHVVTAYHAGEDNGVPYLAMPLLAGQTLQGRVDEAAGPLPVAEILRVGREIATGLAAAHAHGFVHRDVKPANVWLESRPGAAAGSPPRVKILDFGLAVVAAEDAPAGVAGTPAYMAPEQAAGRVVDGRADLFSLGCVLYVLATGRLPFTGETRTALLISIAVDDPPPVRAANPGLPVALDELIGRLLRKEPADRPDAAAVAAALQGIEDARRPKPSRRAWLAATGAAVLGAAGLTAVGVRKLRPPSGRPADPDPAEVTFEYDEPDARIVVRRDDEEWVVNVGDKLPASLPPGEYALRPAAVAGTRTLWPATVTVAAGEKKTVALRLVGEVAAHREHSLPVGGVAVVTRKGGVFVLSAGQDRTLVAWNPALQDRPTVVWHKDSPLRCVAVSTDGRTVATACGGIGPRAVQAVRFWDVETLEPLGGALAGRSQINAVAFSPTPNCLVSGENDGTLTVWDTRRAAALTRVEKAHDGLGVFAAAFLPGGSRVLTAGGDGTVVVWDVADLKPVRTLVGHAKPVRGLVVLPGGKQAASVGDDATVRVWDLATGQARAWATPTAVRALAGSPDGTRLVTGDDAGMVRLWDVSVGREVVAFRGHAKGVTAVAFTPDGRRAVSGGQDGTVRLWELPQ</sequence>
<dbReference type="EMBL" id="CP042425">
    <property type="protein sequence ID" value="QEL16262.1"/>
    <property type="molecule type" value="Genomic_DNA"/>
</dbReference>
<dbReference type="GO" id="GO:0005524">
    <property type="term" value="F:ATP binding"/>
    <property type="evidence" value="ECO:0007669"/>
    <property type="project" value="UniProtKB-UniRule"/>
</dbReference>
<feature type="repeat" description="WD" evidence="3">
    <location>
        <begin position="674"/>
        <end position="708"/>
    </location>
</feature>
<feature type="region of interest" description="Disordered" evidence="5">
    <location>
        <begin position="85"/>
        <end position="122"/>
    </location>
</feature>
<dbReference type="Gene3D" id="1.10.510.10">
    <property type="entry name" value="Transferase(Phosphotransferase) domain 1"/>
    <property type="match status" value="1"/>
</dbReference>
<accession>A0A5C1AEX4</accession>
<dbReference type="CDD" id="cd14014">
    <property type="entry name" value="STKc_PknB_like"/>
    <property type="match status" value="1"/>
</dbReference>